<dbReference type="AlphaFoldDB" id="A0A0M0BPH1"/>
<dbReference type="Pfam" id="PF03606">
    <property type="entry name" value="DcuC"/>
    <property type="match status" value="1"/>
</dbReference>
<comment type="subcellular location">
    <subcellularLocation>
        <location evidence="1">Cell membrane</location>
        <topology evidence="1">Multi-pass membrane protein</topology>
    </subcellularLocation>
</comment>
<reference evidence="7 8" key="1">
    <citation type="submission" date="2015-06" db="EMBL/GenBank/DDBJ databases">
        <title>New insights into the roles of widespread benthic archaea in carbon and nitrogen cycling.</title>
        <authorList>
            <person name="Lazar C.S."/>
            <person name="Baker B.J."/>
            <person name="Seitz K.W."/>
            <person name="Hyde A.S."/>
            <person name="Dick G.J."/>
            <person name="Hinrichs K.-U."/>
            <person name="Teske A.P."/>
        </authorList>
    </citation>
    <scope>NUCLEOTIDE SEQUENCE [LARGE SCALE GENOMIC DNA]</scope>
    <source>
        <strain evidence="7">SG8-32-1</strain>
    </source>
</reference>
<keyword evidence="2" id="KW-1003">Cell membrane</keyword>
<dbReference type="InterPro" id="IPR051679">
    <property type="entry name" value="DASS-Related_Transporters"/>
</dbReference>
<dbReference type="InterPro" id="IPR018385">
    <property type="entry name" value="C4_dicarb_anaerob_car-like"/>
</dbReference>
<keyword evidence="4 6" id="KW-1133">Transmembrane helix</keyword>
<accession>A0A0M0BPH1</accession>
<evidence type="ECO:0000256" key="5">
    <source>
        <dbReference type="ARBA" id="ARBA00023136"/>
    </source>
</evidence>
<feature type="transmembrane region" description="Helical" evidence="6">
    <location>
        <begin position="174"/>
        <end position="193"/>
    </location>
</feature>
<dbReference type="PANTHER" id="PTHR43652">
    <property type="entry name" value="BASIC AMINO ACID ANTIPORTER YFCC-RELATED"/>
    <property type="match status" value="1"/>
</dbReference>
<evidence type="ECO:0000256" key="2">
    <source>
        <dbReference type="ARBA" id="ARBA00022475"/>
    </source>
</evidence>
<protein>
    <recommendedName>
        <fullName evidence="9">C4-dicarboxylate ABC transporter</fullName>
    </recommendedName>
</protein>
<organism evidence="7 8">
    <name type="scientific">miscellaneous Crenarchaeota group-1 archaeon SG8-32-1</name>
    <dbReference type="NCBI Taxonomy" id="1685124"/>
    <lineage>
        <taxon>Archaea</taxon>
        <taxon>Candidatus Bathyarchaeota</taxon>
        <taxon>MCG-1</taxon>
    </lineage>
</organism>
<evidence type="ECO:0000256" key="4">
    <source>
        <dbReference type="ARBA" id="ARBA00022989"/>
    </source>
</evidence>
<feature type="transmembrane region" description="Helical" evidence="6">
    <location>
        <begin position="454"/>
        <end position="475"/>
    </location>
</feature>
<dbReference type="GO" id="GO:0005886">
    <property type="term" value="C:plasma membrane"/>
    <property type="evidence" value="ECO:0007669"/>
    <property type="project" value="UniProtKB-SubCell"/>
</dbReference>
<feature type="transmembrane region" description="Helical" evidence="6">
    <location>
        <begin position="6"/>
        <end position="27"/>
    </location>
</feature>
<evidence type="ECO:0000256" key="6">
    <source>
        <dbReference type="SAM" id="Phobius"/>
    </source>
</evidence>
<feature type="transmembrane region" description="Helical" evidence="6">
    <location>
        <begin position="130"/>
        <end position="153"/>
    </location>
</feature>
<name>A0A0M0BPH1_9ARCH</name>
<feature type="transmembrane region" description="Helical" evidence="6">
    <location>
        <begin position="293"/>
        <end position="311"/>
    </location>
</feature>
<keyword evidence="5 6" id="KW-0472">Membrane</keyword>
<feature type="transmembrane region" description="Helical" evidence="6">
    <location>
        <begin position="93"/>
        <end position="110"/>
    </location>
</feature>
<evidence type="ECO:0000313" key="7">
    <source>
        <dbReference type="EMBL" id="KON30349.1"/>
    </source>
</evidence>
<dbReference type="EMBL" id="LFWU01000127">
    <property type="protein sequence ID" value="KON30349.1"/>
    <property type="molecule type" value="Genomic_DNA"/>
</dbReference>
<feature type="transmembrane region" description="Helical" evidence="6">
    <location>
        <begin position="213"/>
        <end position="234"/>
    </location>
</feature>
<gene>
    <name evidence="7" type="ORF">AC477_05050</name>
</gene>
<keyword evidence="3 6" id="KW-0812">Transmembrane</keyword>
<comment type="caution">
    <text evidence="7">The sequence shown here is derived from an EMBL/GenBank/DDBJ whole genome shotgun (WGS) entry which is preliminary data.</text>
</comment>
<evidence type="ECO:0000313" key="8">
    <source>
        <dbReference type="Proteomes" id="UP000037237"/>
    </source>
</evidence>
<evidence type="ECO:0008006" key="9">
    <source>
        <dbReference type="Google" id="ProtNLM"/>
    </source>
</evidence>
<evidence type="ECO:0000256" key="3">
    <source>
        <dbReference type="ARBA" id="ARBA00022692"/>
    </source>
</evidence>
<sequence length="477" mass="51823">MKNFKIPHVFIFISAIILFCSILTYIIPSGSYERVTEKKGTVEQTVVLPGSYKEIPKHYSVKGILLGDQKEGYSSPVSLLGVFTAIPKGLNQAAALIFFVFIIGAVVNIIKQTGTIDVFISLLLRKFSKSPILLVSMLFFVFAFAATFLGMGTEFIPLIPVLIIISKQLGYDRVFGVAILIVGTGIGWTTAITNPFNMQIAQSVAELPLGSGIGLRIITFVIFSVVGLLFLLYYGKKIKNNPSKSLMSDDSIEQNETSFNENLQLQNKHIWIAVTAFTLFAAILFAVQTMGWGLIEMTGGFFTVGLITILLGRMSGDESMKAFIAGLEVMIVPALIVGFARGVQVVMVEGQILDTILFQTAALLGNFNQVLALEGIFIFQSVFNFFIPSASGQAFVTMPLIVPLSDLIGISRQSSVLAFIFGDGISNSIIPTSGVLMASIGVAGVPYEKWFKFMLPLFLLLTLLAGTILAIAHLINY</sequence>
<feature type="transmembrane region" description="Helical" evidence="6">
    <location>
        <begin position="323"/>
        <end position="347"/>
    </location>
</feature>
<dbReference type="Proteomes" id="UP000037237">
    <property type="component" value="Unassembled WGS sequence"/>
</dbReference>
<evidence type="ECO:0000256" key="1">
    <source>
        <dbReference type="ARBA" id="ARBA00004651"/>
    </source>
</evidence>
<feature type="transmembrane region" description="Helical" evidence="6">
    <location>
        <begin position="428"/>
        <end position="447"/>
    </location>
</feature>
<dbReference type="PANTHER" id="PTHR43652:SF2">
    <property type="entry name" value="BASIC AMINO ACID ANTIPORTER YFCC-RELATED"/>
    <property type="match status" value="1"/>
</dbReference>
<feature type="transmembrane region" description="Helical" evidence="6">
    <location>
        <begin position="270"/>
        <end position="287"/>
    </location>
</feature>
<proteinExistence type="predicted"/>
<dbReference type="PATRIC" id="fig|1685124.3.peg.1016"/>